<evidence type="ECO:0000313" key="3">
    <source>
        <dbReference type="Proteomes" id="UP001235840"/>
    </source>
</evidence>
<evidence type="ECO:0000313" key="2">
    <source>
        <dbReference type="EMBL" id="MDQ0164501.1"/>
    </source>
</evidence>
<organism evidence="2 3">
    <name type="scientific">Caldalkalibacillus horti</name>
    <dbReference type="NCBI Taxonomy" id="77523"/>
    <lineage>
        <taxon>Bacteria</taxon>
        <taxon>Bacillati</taxon>
        <taxon>Bacillota</taxon>
        <taxon>Bacilli</taxon>
        <taxon>Bacillales</taxon>
        <taxon>Bacillaceae</taxon>
        <taxon>Caldalkalibacillus</taxon>
    </lineage>
</organism>
<dbReference type="EMBL" id="JAUSTY010000001">
    <property type="protein sequence ID" value="MDQ0164501.1"/>
    <property type="molecule type" value="Genomic_DNA"/>
</dbReference>
<gene>
    <name evidence="2" type="ORF">J2S11_000400</name>
</gene>
<dbReference type="Proteomes" id="UP001235840">
    <property type="component" value="Unassembled WGS sequence"/>
</dbReference>
<name>A0ABT9VU40_9BACI</name>
<dbReference type="PRINTS" id="PR00111">
    <property type="entry name" value="ABHYDROLASE"/>
</dbReference>
<dbReference type="Pfam" id="PF00561">
    <property type="entry name" value="Abhydrolase_1"/>
    <property type="match status" value="1"/>
</dbReference>
<dbReference type="PANTHER" id="PTHR46438:SF11">
    <property type="entry name" value="LIPASE-RELATED"/>
    <property type="match status" value="1"/>
</dbReference>
<comment type="caution">
    <text evidence="2">The sequence shown here is derived from an EMBL/GenBank/DDBJ whole genome shotgun (WGS) entry which is preliminary data.</text>
</comment>
<dbReference type="Gene3D" id="3.40.50.1820">
    <property type="entry name" value="alpha/beta hydrolase"/>
    <property type="match status" value="1"/>
</dbReference>
<dbReference type="InterPro" id="IPR029058">
    <property type="entry name" value="AB_hydrolase_fold"/>
</dbReference>
<evidence type="ECO:0000259" key="1">
    <source>
        <dbReference type="Pfam" id="PF00561"/>
    </source>
</evidence>
<sequence length="252" mass="29177">MDSAKLSWDRIIENLSHQAQVYALDLPGYGQSEYRSGVQYSTNFYAHFIKAFMDELKLDKAMVMGLSLGGGVVLSFTLQFPERATALGLVGANGMAKKWEWHFITYHFYVRTPLNRLSLYMMRKKSFIRTIVKAGLFYKPENITDELLDEIYQEALNPHFGRAYESFQRSDYMGRQGLRSYFGDQMPNIDVPTLIIHGSDDRTIPVDHARRAHKLIPDSELHIMDECRHWSQKEYPNEFSQVVGSFISRKLS</sequence>
<dbReference type="InterPro" id="IPR000073">
    <property type="entry name" value="AB_hydrolase_1"/>
</dbReference>
<dbReference type="SUPFAM" id="SSF53474">
    <property type="entry name" value="alpha/beta-Hydrolases"/>
    <property type="match status" value="1"/>
</dbReference>
<dbReference type="PRINTS" id="PR00412">
    <property type="entry name" value="EPOXHYDRLASE"/>
</dbReference>
<dbReference type="PANTHER" id="PTHR46438">
    <property type="entry name" value="ALPHA/BETA-HYDROLASES SUPERFAMILY PROTEIN"/>
    <property type="match status" value="1"/>
</dbReference>
<proteinExistence type="predicted"/>
<dbReference type="InterPro" id="IPR000639">
    <property type="entry name" value="Epox_hydrolase-like"/>
</dbReference>
<feature type="domain" description="AB hydrolase-1" evidence="1">
    <location>
        <begin position="7"/>
        <end position="234"/>
    </location>
</feature>
<accession>A0ABT9VU40</accession>
<keyword evidence="3" id="KW-1185">Reference proteome</keyword>
<reference evidence="2 3" key="1">
    <citation type="submission" date="2023-07" db="EMBL/GenBank/DDBJ databases">
        <title>Genomic Encyclopedia of Type Strains, Phase IV (KMG-IV): sequencing the most valuable type-strain genomes for metagenomic binning, comparative biology and taxonomic classification.</title>
        <authorList>
            <person name="Goeker M."/>
        </authorList>
    </citation>
    <scope>NUCLEOTIDE SEQUENCE [LARGE SCALE GENOMIC DNA]</scope>
    <source>
        <strain evidence="2 3">DSM 12751</strain>
    </source>
</reference>
<protein>
    <submittedName>
        <fullName evidence="2">Pimeloyl-ACP methyl ester carboxylesterase</fullName>
    </submittedName>
</protein>